<comment type="caution">
    <text evidence="1">The sequence shown here is derived from an EMBL/GenBank/DDBJ whole genome shotgun (WGS) entry which is preliminary data.</text>
</comment>
<evidence type="ECO:0000313" key="2">
    <source>
        <dbReference type="Proteomes" id="UP000315908"/>
    </source>
</evidence>
<protein>
    <submittedName>
        <fullName evidence="1">Uncharacterized protein</fullName>
    </submittedName>
</protein>
<dbReference type="EMBL" id="VLKR01000023">
    <property type="protein sequence ID" value="TWI17201.1"/>
    <property type="molecule type" value="Genomic_DNA"/>
</dbReference>
<dbReference type="AlphaFoldDB" id="A0A562MCC2"/>
<proteinExistence type="predicted"/>
<organism evidence="1 2">
    <name type="scientific">Sphingobacterium siyangense</name>
    <dbReference type="NCBI Taxonomy" id="459529"/>
    <lineage>
        <taxon>Bacteria</taxon>
        <taxon>Pseudomonadati</taxon>
        <taxon>Bacteroidota</taxon>
        <taxon>Sphingobacteriia</taxon>
        <taxon>Sphingobacteriales</taxon>
        <taxon>Sphingobacteriaceae</taxon>
        <taxon>Sphingobacterium</taxon>
    </lineage>
</organism>
<accession>A0A562MCC2</accession>
<evidence type="ECO:0000313" key="1">
    <source>
        <dbReference type="EMBL" id="TWI17201.1"/>
    </source>
</evidence>
<name>A0A562MCC2_9SPHI</name>
<reference evidence="1 2" key="1">
    <citation type="journal article" date="2015" name="Stand. Genomic Sci.">
        <title>Genomic Encyclopedia of Bacterial and Archaeal Type Strains, Phase III: the genomes of soil and plant-associated and newly described type strains.</title>
        <authorList>
            <person name="Whitman W.B."/>
            <person name="Woyke T."/>
            <person name="Klenk H.P."/>
            <person name="Zhou Y."/>
            <person name="Lilburn T.G."/>
            <person name="Beck B.J."/>
            <person name="De Vos P."/>
            <person name="Vandamme P."/>
            <person name="Eisen J.A."/>
            <person name="Garrity G."/>
            <person name="Hugenholtz P."/>
            <person name="Kyrpides N.C."/>
        </authorList>
    </citation>
    <scope>NUCLEOTIDE SEQUENCE [LARGE SCALE GENOMIC DNA]</scope>
    <source>
        <strain evidence="1 2">CGMCC 1.6855</strain>
    </source>
</reference>
<sequence length="124" mass="14458">MNRILSLQLAFDLMIFDVHKVDYDPLKEIETFWNHYALDAISANTLQLLSTYLDGGLGENRLLKDEEMQEFAIALYRVLIAYCIVNHRHIDLRKMQLSAEAEEHIGKELELSRKVAEFFGRLSE</sequence>
<dbReference type="Proteomes" id="UP000315908">
    <property type="component" value="Unassembled WGS sequence"/>
</dbReference>
<dbReference type="OrthoDB" id="708432at2"/>
<dbReference type="RefSeq" id="WP_145329288.1">
    <property type="nucleotide sequence ID" value="NZ_VLKR01000023.1"/>
</dbReference>
<gene>
    <name evidence="1" type="ORF">IQ31_03937</name>
</gene>